<dbReference type="SUPFAM" id="SSF53474">
    <property type="entry name" value="alpha/beta-Hydrolases"/>
    <property type="match status" value="1"/>
</dbReference>
<comment type="similarity">
    <text evidence="1">Belongs to the AB hydrolase superfamily. AB hydrolase 2 family.</text>
</comment>
<dbReference type="OrthoDB" id="2418081at2759"/>
<name>A0A9P4UL94_9PEZI</name>
<evidence type="ECO:0000313" key="4">
    <source>
        <dbReference type="Proteomes" id="UP000799441"/>
    </source>
</evidence>
<accession>A0A9P4UL94</accession>
<organism evidence="3 4">
    <name type="scientific">Polychaeton citri CBS 116435</name>
    <dbReference type="NCBI Taxonomy" id="1314669"/>
    <lineage>
        <taxon>Eukaryota</taxon>
        <taxon>Fungi</taxon>
        <taxon>Dikarya</taxon>
        <taxon>Ascomycota</taxon>
        <taxon>Pezizomycotina</taxon>
        <taxon>Dothideomycetes</taxon>
        <taxon>Dothideomycetidae</taxon>
        <taxon>Capnodiales</taxon>
        <taxon>Capnodiaceae</taxon>
        <taxon>Polychaeton</taxon>
    </lineage>
</organism>
<protein>
    <recommendedName>
        <fullName evidence="2">Phospholipase/carboxylesterase/thioesterase domain-containing protein</fullName>
    </recommendedName>
</protein>
<dbReference type="Pfam" id="PF02230">
    <property type="entry name" value="Abhydrolase_2"/>
    <property type="match status" value="1"/>
</dbReference>
<dbReference type="EMBL" id="MU003841">
    <property type="protein sequence ID" value="KAF2717583.1"/>
    <property type="molecule type" value="Genomic_DNA"/>
</dbReference>
<keyword evidence="4" id="KW-1185">Reference proteome</keyword>
<feature type="domain" description="Phospholipase/carboxylesterase/thioesterase" evidence="2">
    <location>
        <begin position="184"/>
        <end position="249"/>
    </location>
</feature>
<dbReference type="GO" id="GO:0052689">
    <property type="term" value="F:carboxylic ester hydrolase activity"/>
    <property type="evidence" value="ECO:0007669"/>
    <property type="project" value="TreeGrafter"/>
</dbReference>
<dbReference type="PANTHER" id="PTHR10655:SF64">
    <property type="entry name" value="PHOSPHOLIPASE_CARBOXYLESTERASE_THIOESTERASE DOMAIN-CONTAINING PROTEIN"/>
    <property type="match status" value="1"/>
</dbReference>
<proteinExistence type="inferred from homology"/>
<evidence type="ECO:0000313" key="3">
    <source>
        <dbReference type="EMBL" id="KAF2717583.1"/>
    </source>
</evidence>
<dbReference type="GO" id="GO:0005737">
    <property type="term" value="C:cytoplasm"/>
    <property type="evidence" value="ECO:0007669"/>
    <property type="project" value="TreeGrafter"/>
</dbReference>
<evidence type="ECO:0000259" key="2">
    <source>
        <dbReference type="Pfam" id="PF02230"/>
    </source>
</evidence>
<reference evidence="3" key="1">
    <citation type="journal article" date="2020" name="Stud. Mycol.">
        <title>101 Dothideomycetes genomes: a test case for predicting lifestyles and emergence of pathogens.</title>
        <authorList>
            <person name="Haridas S."/>
            <person name="Albert R."/>
            <person name="Binder M."/>
            <person name="Bloem J."/>
            <person name="Labutti K."/>
            <person name="Salamov A."/>
            <person name="Andreopoulos B."/>
            <person name="Baker S."/>
            <person name="Barry K."/>
            <person name="Bills G."/>
            <person name="Bluhm B."/>
            <person name="Cannon C."/>
            <person name="Castanera R."/>
            <person name="Culley D."/>
            <person name="Daum C."/>
            <person name="Ezra D."/>
            <person name="Gonzalez J."/>
            <person name="Henrissat B."/>
            <person name="Kuo A."/>
            <person name="Liang C."/>
            <person name="Lipzen A."/>
            <person name="Lutzoni F."/>
            <person name="Magnuson J."/>
            <person name="Mondo S."/>
            <person name="Nolan M."/>
            <person name="Ohm R."/>
            <person name="Pangilinan J."/>
            <person name="Park H.-J."/>
            <person name="Ramirez L."/>
            <person name="Alfaro M."/>
            <person name="Sun H."/>
            <person name="Tritt A."/>
            <person name="Yoshinaga Y."/>
            <person name="Zwiers L.-H."/>
            <person name="Turgeon B."/>
            <person name="Goodwin S."/>
            <person name="Spatafora J."/>
            <person name="Crous P."/>
            <person name="Grigoriev I."/>
        </authorList>
    </citation>
    <scope>NUCLEOTIDE SEQUENCE</scope>
    <source>
        <strain evidence="3">CBS 116435</strain>
    </source>
</reference>
<dbReference type="AlphaFoldDB" id="A0A9P4UL94"/>
<dbReference type="GO" id="GO:0008474">
    <property type="term" value="F:palmitoyl-(protein) hydrolase activity"/>
    <property type="evidence" value="ECO:0007669"/>
    <property type="project" value="TreeGrafter"/>
</dbReference>
<dbReference type="Gene3D" id="3.40.50.1820">
    <property type="entry name" value="alpha/beta hydrolase"/>
    <property type="match status" value="2"/>
</dbReference>
<sequence length="253" mass="29019">MALEGHRRVPPHYFDPMVVPPIGGKHAQSLIILHSRGSNGREFGLELLQTSIPDSSTIQNAFPNARFIFPTAIKRRAKIFKRIPIHQWFDNWSLQDPTEREKLQFEGLSEELGAMIGMCRWLPLRQRMEETLEDAFIDVDDDPFLRDEESQAGSTTINDTSQATFNISKMIRYLQDELEILHSDQPSRSTGIPVFIGHGVEDEKVRVSLAREATSFLGRVHIEVEHKEYKGLGHWYSGEMLCDIVNFISRQTE</sequence>
<gene>
    <name evidence="3" type="ORF">K431DRAFT_152709</name>
</gene>
<dbReference type="Proteomes" id="UP000799441">
    <property type="component" value="Unassembled WGS sequence"/>
</dbReference>
<dbReference type="InterPro" id="IPR029058">
    <property type="entry name" value="AB_hydrolase_fold"/>
</dbReference>
<evidence type="ECO:0000256" key="1">
    <source>
        <dbReference type="ARBA" id="ARBA00006499"/>
    </source>
</evidence>
<dbReference type="InterPro" id="IPR050565">
    <property type="entry name" value="LYPA1-2/EST-like"/>
</dbReference>
<comment type="caution">
    <text evidence="3">The sequence shown here is derived from an EMBL/GenBank/DDBJ whole genome shotgun (WGS) entry which is preliminary data.</text>
</comment>
<dbReference type="InterPro" id="IPR003140">
    <property type="entry name" value="PLipase/COase/thioEstase"/>
</dbReference>
<dbReference type="PANTHER" id="PTHR10655">
    <property type="entry name" value="LYSOPHOSPHOLIPASE-RELATED"/>
    <property type="match status" value="1"/>
</dbReference>